<comment type="caution">
    <text evidence="1">The sequence shown here is derived from an EMBL/GenBank/DDBJ whole genome shotgun (WGS) entry which is preliminary data.</text>
</comment>
<dbReference type="InterPro" id="IPR001087">
    <property type="entry name" value="GDSL"/>
</dbReference>
<evidence type="ECO:0000313" key="2">
    <source>
        <dbReference type="Proteomes" id="UP000824156"/>
    </source>
</evidence>
<dbReference type="AlphaFoldDB" id="A0A9D2AXQ7"/>
<reference evidence="1" key="1">
    <citation type="journal article" date="2021" name="PeerJ">
        <title>Extensive microbial diversity within the chicken gut microbiome revealed by metagenomics and culture.</title>
        <authorList>
            <person name="Gilroy R."/>
            <person name="Ravi A."/>
            <person name="Getino M."/>
            <person name="Pursley I."/>
            <person name="Horton D.L."/>
            <person name="Alikhan N.F."/>
            <person name="Baker D."/>
            <person name="Gharbi K."/>
            <person name="Hall N."/>
            <person name="Watson M."/>
            <person name="Adriaenssens E.M."/>
            <person name="Foster-Nyarko E."/>
            <person name="Jarju S."/>
            <person name="Secka A."/>
            <person name="Antonio M."/>
            <person name="Oren A."/>
            <person name="Chaudhuri R.R."/>
            <person name="La Ragione R."/>
            <person name="Hildebrand F."/>
            <person name="Pallen M.J."/>
        </authorList>
    </citation>
    <scope>NUCLEOTIDE SEQUENCE</scope>
    <source>
        <strain evidence="1">1719</strain>
    </source>
</reference>
<dbReference type="InterPro" id="IPR036514">
    <property type="entry name" value="SGNH_hydro_sf"/>
</dbReference>
<dbReference type="Gene3D" id="3.40.50.1110">
    <property type="entry name" value="SGNH hydrolase"/>
    <property type="match status" value="1"/>
</dbReference>
<dbReference type="SUPFAM" id="SSF52266">
    <property type="entry name" value="SGNH hydrolase"/>
    <property type="match status" value="1"/>
</dbReference>
<organism evidence="1 2">
    <name type="scientific">Candidatus Sphingobacterium stercoripullorum</name>
    <dbReference type="NCBI Taxonomy" id="2838759"/>
    <lineage>
        <taxon>Bacteria</taxon>
        <taxon>Pseudomonadati</taxon>
        <taxon>Bacteroidota</taxon>
        <taxon>Sphingobacteriia</taxon>
        <taxon>Sphingobacteriales</taxon>
        <taxon>Sphingobacteriaceae</taxon>
        <taxon>Sphingobacterium</taxon>
    </lineage>
</organism>
<sequence length="350" mass="38243">FFPEGMENGSGYLQLVDLVNGQPVLNKVNSNLAYTDETKKRLQKYTDDITNLGMPGMRMDMSVSPLLGIPEHGNLYFERVLNENQEGVVSYLEYAATKEHTFFTFWLGNNDVLGYATNGAVEEGPTSTLTDIETFTYVLNEFLEKLTAENQKGAIATIPDVTAIPFLTTVTKDALLAGVNAQNPPQPITDLYIATKSGVREAANEDMFVLPFSTAGLLGQPNEQGIPYGLHPLNPIEDKYVLDSEEAATVSAHVKALNQVIKEQAQSRDLALVDTYTFLNRVKAGIIINDMPVNGTFIQGNAFSLDGVHLTPLGNAIVANLFIEAINKNFKSSIPKVDVTNYGGVKFPNN</sequence>
<dbReference type="GO" id="GO:0016788">
    <property type="term" value="F:hydrolase activity, acting on ester bonds"/>
    <property type="evidence" value="ECO:0007669"/>
    <property type="project" value="InterPro"/>
</dbReference>
<accession>A0A9D2AXQ7</accession>
<gene>
    <name evidence="1" type="ORF">H9853_02065</name>
</gene>
<dbReference type="Proteomes" id="UP000824156">
    <property type="component" value="Unassembled WGS sequence"/>
</dbReference>
<dbReference type="Pfam" id="PF00657">
    <property type="entry name" value="Lipase_GDSL"/>
    <property type="match status" value="1"/>
</dbReference>
<proteinExistence type="predicted"/>
<dbReference type="EMBL" id="DXEZ01000059">
    <property type="protein sequence ID" value="HIX53785.1"/>
    <property type="molecule type" value="Genomic_DNA"/>
</dbReference>
<evidence type="ECO:0000313" key="1">
    <source>
        <dbReference type="EMBL" id="HIX53785.1"/>
    </source>
</evidence>
<name>A0A9D2AXQ7_9SPHI</name>
<reference evidence="1" key="2">
    <citation type="submission" date="2021-04" db="EMBL/GenBank/DDBJ databases">
        <authorList>
            <person name="Gilroy R."/>
        </authorList>
    </citation>
    <scope>NUCLEOTIDE SEQUENCE</scope>
    <source>
        <strain evidence="1">1719</strain>
    </source>
</reference>
<protein>
    <submittedName>
        <fullName evidence="1">G-D-S-L family lipolytic protein</fullName>
    </submittedName>
</protein>
<feature type="non-terminal residue" evidence="1">
    <location>
        <position position="1"/>
    </location>
</feature>